<dbReference type="KEGG" id="lkm:EFP84_07825"/>
<keyword evidence="1" id="KW-1133">Transmembrane helix</keyword>
<accession>A0A2M9XK21</accession>
<proteinExistence type="predicted"/>
<feature type="transmembrane region" description="Helical" evidence="1">
    <location>
        <begin position="195"/>
        <end position="213"/>
    </location>
</feature>
<protein>
    <submittedName>
        <fullName evidence="2">Uncharacterized protein</fullName>
    </submittedName>
</protein>
<dbReference type="AlphaFoldDB" id="A0A2M9XK21"/>
<name>A0A2M9XK21_9LEPT</name>
<dbReference type="OrthoDB" id="343626at2"/>
<evidence type="ECO:0000256" key="1">
    <source>
        <dbReference type="SAM" id="Phobius"/>
    </source>
</evidence>
<feature type="transmembrane region" description="Helical" evidence="1">
    <location>
        <begin position="23"/>
        <end position="53"/>
    </location>
</feature>
<evidence type="ECO:0000313" key="3">
    <source>
        <dbReference type="Proteomes" id="UP000276407"/>
    </source>
</evidence>
<gene>
    <name evidence="2" type="ORF">EFP84_07825</name>
</gene>
<dbReference type="Proteomes" id="UP000276407">
    <property type="component" value="Chromosome 1"/>
</dbReference>
<evidence type="ECO:0000313" key="2">
    <source>
        <dbReference type="EMBL" id="AYV55428.1"/>
    </source>
</evidence>
<organism evidence="2 3">
    <name type="scientific">Leptospira kmetyi</name>
    <dbReference type="NCBI Taxonomy" id="408139"/>
    <lineage>
        <taxon>Bacteria</taxon>
        <taxon>Pseudomonadati</taxon>
        <taxon>Spirochaetota</taxon>
        <taxon>Spirochaetia</taxon>
        <taxon>Leptospirales</taxon>
        <taxon>Leptospiraceae</taxon>
        <taxon>Leptospira</taxon>
    </lineage>
</organism>
<feature type="transmembrane region" description="Helical" evidence="1">
    <location>
        <begin position="65"/>
        <end position="82"/>
    </location>
</feature>
<feature type="transmembrane region" description="Helical" evidence="1">
    <location>
        <begin position="242"/>
        <end position="263"/>
    </location>
</feature>
<dbReference type="EMBL" id="CP033614">
    <property type="protein sequence ID" value="AYV55428.1"/>
    <property type="molecule type" value="Genomic_DNA"/>
</dbReference>
<feature type="transmembrane region" description="Helical" evidence="1">
    <location>
        <begin position="168"/>
        <end position="188"/>
    </location>
</feature>
<feature type="transmembrane region" description="Helical" evidence="1">
    <location>
        <begin position="116"/>
        <end position="139"/>
    </location>
</feature>
<keyword evidence="1" id="KW-0812">Transmembrane</keyword>
<keyword evidence="1" id="KW-0472">Membrane</keyword>
<reference evidence="2 3" key="1">
    <citation type="submission" date="2018-11" db="EMBL/GenBank/DDBJ databases">
        <title>Complete genome sequence of Leptospira kmetyi isolate LS 001/16 from soil sample associated with a leptospirosis patient in Kelantan.</title>
        <authorList>
            <person name="Muhammad Yusoff F."/>
            <person name="Muhammad Yusoff S."/>
            <person name="Ahmad M.N."/>
            <person name="Yusof N.Y."/>
            <person name="Aziah I."/>
        </authorList>
    </citation>
    <scope>NUCLEOTIDE SEQUENCE [LARGE SCALE GENOMIC DNA]</scope>
    <source>
        <strain evidence="2 3">LS 001/16</strain>
    </source>
</reference>
<feature type="transmembrane region" description="Helical" evidence="1">
    <location>
        <begin position="269"/>
        <end position="288"/>
    </location>
</feature>
<dbReference type="RefSeq" id="WP_100738970.1">
    <property type="nucleotide sequence ID" value="NZ_CP033614.1"/>
</dbReference>
<sequence>MSDYLLVTRAGFFRKSDPFFPDLLLGIFSLAGIVLFGTIPLWICYAIVLATCFVYQFTIVKRSVYPLKWVVHTGIFVLLLPIHPGTVVWAILAGIAGVFLYSPLENRLRIQVPLSLIQLLIFLVLYLLLPAVDIFSGLAGKPSLSFRDESISDLYSILSFSQEGYSPWRFSSLETMGAYAILFLIPVFLKRPNAFQIPLIFGAGLVLGTGNLAMEYSPVLLSTWVSFAVLFAAPGRNLYTAWIYSLIGVLATAALFYVIQVLVGFSLPLFGFSVFYFFIEASLIRIFLGSRVDNFGQLE</sequence>